<evidence type="ECO:0000313" key="2">
    <source>
        <dbReference type="EMBL" id="KYD03618.1"/>
    </source>
</evidence>
<dbReference type="Proteomes" id="UP000075455">
    <property type="component" value="Unassembled WGS sequence"/>
</dbReference>
<accession>A0A150KUD4</accession>
<gene>
    <name evidence="2" type="ORF">B4119_0469</name>
</gene>
<sequence length="42" mass="4863">MIHKEEKIKNNFEKDKDKPEKTLPINENKYIDGKASVNSCGK</sequence>
<name>A0A150KUD4_9BACL</name>
<reference evidence="2 3" key="1">
    <citation type="submission" date="2016-01" db="EMBL/GenBank/DDBJ databases">
        <title>Draft Genome Sequences of Seven Thermophilic Sporeformers Isolated from Foods.</title>
        <authorList>
            <person name="Berendsen E.M."/>
            <person name="Wells-Bennik M.H."/>
            <person name="Krawcyk A.O."/>
            <person name="De Jong A."/>
            <person name="Holsappel S."/>
            <person name="Eijlander R.T."/>
            <person name="Kuipers O.P."/>
        </authorList>
    </citation>
    <scope>NUCLEOTIDE SEQUENCE [LARGE SCALE GENOMIC DNA]</scope>
    <source>
        <strain evidence="2 3">B4119</strain>
    </source>
</reference>
<comment type="caution">
    <text evidence="2">The sequence shown here is derived from an EMBL/GenBank/DDBJ whole genome shotgun (WGS) entry which is preliminary data.</text>
</comment>
<evidence type="ECO:0000313" key="3">
    <source>
        <dbReference type="Proteomes" id="UP000075455"/>
    </source>
</evidence>
<dbReference type="PATRIC" id="fig|81408.3.peg.2570"/>
<feature type="compositionally biased region" description="Basic and acidic residues" evidence="1">
    <location>
        <begin position="1"/>
        <end position="21"/>
    </location>
</feature>
<evidence type="ECO:0000256" key="1">
    <source>
        <dbReference type="SAM" id="MobiDB-lite"/>
    </source>
</evidence>
<organism evidence="2 3">
    <name type="scientific">Saccharococcus caldoxylosilyticus</name>
    <dbReference type="NCBI Taxonomy" id="81408"/>
    <lineage>
        <taxon>Bacteria</taxon>
        <taxon>Bacillati</taxon>
        <taxon>Bacillota</taxon>
        <taxon>Bacilli</taxon>
        <taxon>Bacillales</taxon>
        <taxon>Anoxybacillaceae</taxon>
        <taxon>Saccharococcus</taxon>
    </lineage>
</organism>
<dbReference type="EMBL" id="LQYS01000142">
    <property type="protein sequence ID" value="KYD03618.1"/>
    <property type="molecule type" value="Genomic_DNA"/>
</dbReference>
<dbReference type="AlphaFoldDB" id="A0A150KUD4"/>
<feature type="region of interest" description="Disordered" evidence="1">
    <location>
        <begin position="1"/>
        <end position="23"/>
    </location>
</feature>
<proteinExistence type="predicted"/>
<protein>
    <submittedName>
        <fullName evidence="2">Uncharacterized protein</fullName>
    </submittedName>
</protein>